<dbReference type="PROSITE" id="PS50850">
    <property type="entry name" value="MFS"/>
    <property type="match status" value="1"/>
</dbReference>
<evidence type="ECO:0000256" key="3">
    <source>
        <dbReference type="ARBA" id="ARBA00022692"/>
    </source>
</evidence>
<dbReference type="InterPro" id="IPR020846">
    <property type="entry name" value="MFS_dom"/>
</dbReference>
<gene>
    <name evidence="9" type="ORF">BYL167_LOCUS77365</name>
    <name evidence="8" type="ORF">GIL414_LOCUS20790</name>
</gene>
<dbReference type="InterPro" id="IPR036259">
    <property type="entry name" value="MFS_trans_sf"/>
</dbReference>
<feature type="transmembrane region" description="Helical" evidence="6">
    <location>
        <begin position="60"/>
        <end position="80"/>
    </location>
</feature>
<keyword evidence="4 6" id="KW-1133">Transmembrane helix</keyword>
<dbReference type="EMBL" id="CAJOBH010281597">
    <property type="protein sequence ID" value="CAF5171378.1"/>
    <property type="molecule type" value="Genomic_DNA"/>
</dbReference>
<dbReference type="Pfam" id="PF00083">
    <property type="entry name" value="Sugar_tr"/>
    <property type="match status" value="1"/>
</dbReference>
<name>A0A8S2RUM9_9BILA</name>
<evidence type="ECO:0000313" key="8">
    <source>
        <dbReference type="EMBL" id="CAF4180973.1"/>
    </source>
</evidence>
<feature type="domain" description="Major facilitator superfamily (MFS) profile" evidence="7">
    <location>
        <begin position="1"/>
        <end position="125"/>
    </location>
</feature>
<dbReference type="PANTHER" id="PTHR48022:SF2">
    <property type="entry name" value="PLASTIDIC GLUCOSE TRANSPORTER 4"/>
    <property type="match status" value="1"/>
</dbReference>
<dbReference type="InterPro" id="IPR050360">
    <property type="entry name" value="MFS_Sugar_Transporters"/>
</dbReference>
<evidence type="ECO:0000256" key="2">
    <source>
        <dbReference type="ARBA" id="ARBA00010992"/>
    </source>
</evidence>
<evidence type="ECO:0000256" key="1">
    <source>
        <dbReference type="ARBA" id="ARBA00004141"/>
    </source>
</evidence>
<organism evidence="8 10">
    <name type="scientific">Rotaria magnacalcarata</name>
    <dbReference type="NCBI Taxonomy" id="392030"/>
    <lineage>
        <taxon>Eukaryota</taxon>
        <taxon>Metazoa</taxon>
        <taxon>Spiralia</taxon>
        <taxon>Gnathifera</taxon>
        <taxon>Rotifera</taxon>
        <taxon>Eurotatoria</taxon>
        <taxon>Bdelloidea</taxon>
        <taxon>Philodinida</taxon>
        <taxon>Philodinidae</taxon>
        <taxon>Rotaria</taxon>
    </lineage>
</organism>
<protein>
    <recommendedName>
        <fullName evidence="7">Major facilitator superfamily (MFS) profile domain-containing protein</fullName>
    </recommendedName>
</protein>
<dbReference type="GO" id="GO:0016020">
    <property type="term" value="C:membrane"/>
    <property type="evidence" value="ECO:0007669"/>
    <property type="project" value="UniProtKB-SubCell"/>
</dbReference>
<evidence type="ECO:0000313" key="10">
    <source>
        <dbReference type="Proteomes" id="UP000681720"/>
    </source>
</evidence>
<dbReference type="EMBL" id="CAJOBJ010015249">
    <property type="protein sequence ID" value="CAF4180973.1"/>
    <property type="molecule type" value="Genomic_DNA"/>
</dbReference>
<evidence type="ECO:0000259" key="7">
    <source>
        <dbReference type="PROSITE" id="PS50850"/>
    </source>
</evidence>
<accession>A0A8S2RUM9</accession>
<evidence type="ECO:0000313" key="9">
    <source>
        <dbReference type="EMBL" id="CAF5171378.1"/>
    </source>
</evidence>
<proteinExistence type="inferred from homology"/>
<reference evidence="8" key="1">
    <citation type="submission" date="2021-02" db="EMBL/GenBank/DDBJ databases">
        <authorList>
            <person name="Nowell W R."/>
        </authorList>
    </citation>
    <scope>NUCLEOTIDE SEQUENCE</scope>
</reference>
<keyword evidence="5 6" id="KW-0472">Membrane</keyword>
<dbReference type="InterPro" id="IPR005828">
    <property type="entry name" value="MFS_sugar_transport-like"/>
</dbReference>
<dbReference type="AlphaFoldDB" id="A0A8S2RUM9"/>
<sequence length="125" mass="13340">MGIHVFLQTSGISPIFAYGGIIFQSVLGSGIISLLILSGANMLSTIPALFLFDRVGRRNLLIFCGLGMVVGHLVAATVFLTGCNVAKTVINNIIVNEEVKCGTTAGIWMLIFTVIYIICFALSWG</sequence>
<dbReference type="Gene3D" id="1.20.1250.20">
    <property type="entry name" value="MFS general substrate transporter like domains"/>
    <property type="match status" value="1"/>
</dbReference>
<dbReference type="SUPFAM" id="SSF103473">
    <property type="entry name" value="MFS general substrate transporter"/>
    <property type="match status" value="1"/>
</dbReference>
<feature type="transmembrane region" description="Helical" evidence="6">
    <location>
        <begin position="15"/>
        <end position="39"/>
    </location>
</feature>
<dbReference type="Proteomes" id="UP000681967">
    <property type="component" value="Unassembled WGS sequence"/>
</dbReference>
<evidence type="ECO:0000256" key="5">
    <source>
        <dbReference type="ARBA" id="ARBA00023136"/>
    </source>
</evidence>
<dbReference type="GO" id="GO:0005351">
    <property type="term" value="F:carbohydrate:proton symporter activity"/>
    <property type="evidence" value="ECO:0007669"/>
    <property type="project" value="TreeGrafter"/>
</dbReference>
<feature type="transmembrane region" description="Helical" evidence="6">
    <location>
        <begin position="105"/>
        <end position="124"/>
    </location>
</feature>
<dbReference type="PANTHER" id="PTHR48022">
    <property type="entry name" value="PLASTIDIC GLUCOSE TRANSPORTER 4"/>
    <property type="match status" value="1"/>
</dbReference>
<comment type="similarity">
    <text evidence="2">Belongs to the major facilitator superfamily. Sugar transporter (TC 2.A.1.1) family.</text>
</comment>
<feature type="non-terminal residue" evidence="8">
    <location>
        <position position="125"/>
    </location>
</feature>
<evidence type="ECO:0000256" key="4">
    <source>
        <dbReference type="ARBA" id="ARBA00022989"/>
    </source>
</evidence>
<keyword evidence="3 6" id="KW-0812">Transmembrane</keyword>
<dbReference type="Proteomes" id="UP000681720">
    <property type="component" value="Unassembled WGS sequence"/>
</dbReference>
<comment type="caution">
    <text evidence="8">The sequence shown here is derived from an EMBL/GenBank/DDBJ whole genome shotgun (WGS) entry which is preliminary data.</text>
</comment>
<comment type="subcellular location">
    <subcellularLocation>
        <location evidence="1">Membrane</location>
        <topology evidence="1">Multi-pass membrane protein</topology>
    </subcellularLocation>
</comment>
<evidence type="ECO:0000256" key="6">
    <source>
        <dbReference type="SAM" id="Phobius"/>
    </source>
</evidence>